<accession>E0UEJ0</accession>
<dbReference type="OrthoDB" id="452152at2"/>
<keyword evidence="4" id="KW-1185">Reference proteome</keyword>
<dbReference type="EMBL" id="CP002198">
    <property type="protein sequence ID" value="ADN16558.1"/>
    <property type="molecule type" value="Genomic_DNA"/>
</dbReference>
<feature type="compositionally biased region" description="Pro residues" evidence="1">
    <location>
        <begin position="164"/>
        <end position="176"/>
    </location>
</feature>
<evidence type="ECO:0000313" key="3">
    <source>
        <dbReference type="EMBL" id="ADN16558.1"/>
    </source>
</evidence>
<feature type="region of interest" description="Disordered" evidence="1">
    <location>
        <begin position="151"/>
        <end position="187"/>
    </location>
</feature>
<dbReference type="PROSITE" id="PS51272">
    <property type="entry name" value="SLH"/>
    <property type="match status" value="2"/>
</dbReference>
<evidence type="ECO:0000313" key="4">
    <source>
        <dbReference type="Proteomes" id="UP000008206"/>
    </source>
</evidence>
<reference evidence="4" key="1">
    <citation type="journal article" date="2011" name="MBio">
        <title>Novel metabolic attributes of the genus Cyanothece, comprising a group of unicellular nitrogen-fixing Cyanobacteria.</title>
        <authorList>
            <person name="Bandyopadhyay A."/>
            <person name="Elvitigala T."/>
            <person name="Welsh E."/>
            <person name="Stockel J."/>
            <person name="Liberton M."/>
            <person name="Min H."/>
            <person name="Sherman L.A."/>
            <person name="Pakrasi H.B."/>
        </authorList>
    </citation>
    <scope>NUCLEOTIDE SEQUENCE [LARGE SCALE GENOMIC DNA]</scope>
    <source>
        <strain evidence="4">PCC 7822</strain>
    </source>
</reference>
<sequence>MGFVACLVGLLTACSGNGQLEGKLAPDPALKNNAQTPSTPSPTPSNTLSSENLPKEIPVYPNAQLQTAQAGSTPNSGTIRWTSSDPRNLIENFYQQQFTAAKWQITQPFSADTENNTLMASREGLDVKVTVTPSSTNRGNTDLLIEYQPSNNSAQSQTNTPTSTPTPTPSATPTTPPTDTNFSDLSQVPEPWRNYVQDLASLGVLSADKGNQFNPNAPITRRDFARWLYNANNKIFANAAGKQIRPGSTSSQSAFTDVKPNDPDFPIIQGLAEAGLIPSPLTGDSNALLFRPNAPLTREELVQWKVPLDSRKGLPTASMESVKETWGFQDLNKINPLALRSLYADYQNGEQANIKRVFGYTTLFQPKKPVTRAEAAAALWYFGYQGDGMSAQDALQAQKAQNPS</sequence>
<dbReference type="RefSeq" id="WP_013324600.1">
    <property type="nucleotide sequence ID" value="NC_014501.1"/>
</dbReference>
<dbReference type="Pfam" id="PF00395">
    <property type="entry name" value="SLH"/>
    <property type="match status" value="3"/>
</dbReference>
<dbReference type="AlphaFoldDB" id="E0UEJ0"/>
<feature type="domain" description="SLH" evidence="2">
    <location>
        <begin position="179"/>
        <end position="242"/>
    </location>
</feature>
<gene>
    <name evidence="3" type="ordered locus">Cyan7822_4652</name>
</gene>
<dbReference type="Proteomes" id="UP000008206">
    <property type="component" value="Chromosome"/>
</dbReference>
<evidence type="ECO:0000256" key="1">
    <source>
        <dbReference type="SAM" id="MobiDB-lite"/>
    </source>
</evidence>
<name>E0UEJ0_GLOV7</name>
<feature type="compositionally biased region" description="Low complexity" evidence="1">
    <location>
        <begin position="151"/>
        <end position="163"/>
    </location>
</feature>
<feature type="region of interest" description="Disordered" evidence="1">
    <location>
        <begin position="25"/>
        <end position="53"/>
    </location>
</feature>
<dbReference type="KEGG" id="cyj:Cyan7822_4652"/>
<dbReference type="STRING" id="497965.Cyan7822_4652"/>
<dbReference type="PANTHER" id="PTHR33740">
    <property type="entry name" value="GPI-ANCHORED ADHESIN-LIKE PROTEIN"/>
    <property type="match status" value="1"/>
</dbReference>
<dbReference type="InterPro" id="IPR001119">
    <property type="entry name" value="SLH_dom"/>
</dbReference>
<proteinExistence type="predicted"/>
<organism evidence="3 4">
    <name type="scientific">Gloeothece verrucosa (strain PCC 7822)</name>
    <name type="common">Cyanothece sp. (strain PCC 7822)</name>
    <dbReference type="NCBI Taxonomy" id="497965"/>
    <lineage>
        <taxon>Bacteria</taxon>
        <taxon>Bacillati</taxon>
        <taxon>Cyanobacteriota</taxon>
        <taxon>Cyanophyceae</taxon>
        <taxon>Oscillatoriophycideae</taxon>
        <taxon>Chroococcales</taxon>
        <taxon>Aphanothecaceae</taxon>
        <taxon>Gloeothece</taxon>
        <taxon>Gloeothece verrucosa</taxon>
    </lineage>
</organism>
<feature type="domain" description="SLH" evidence="2">
    <location>
        <begin position="251"/>
        <end position="319"/>
    </location>
</feature>
<dbReference type="PANTHER" id="PTHR33740:SF3">
    <property type="entry name" value="GPI-ANCHORED ADHESIN-LIKE PROTEIN"/>
    <property type="match status" value="1"/>
</dbReference>
<protein>
    <submittedName>
        <fullName evidence="3">S-layer domain protein</fullName>
    </submittedName>
</protein>
<dbReference type="HOGENOM" id="CLU_048100_0_0_3"/>
<evidence type="ECO:0000259" key="2">
    <source>
        <dbReference type="PROSITE" id="PS51272"/>
    </source>
</evidence>
<dbReference type="eggNOG" id="COG4625">
    <property type="taxonomic scope" value="Bacteria"/>
</dbReference>